<comment type="caution">
    <text evidence="2">The sequence shown here is derived from an EMBL/GenBank/DDBJ whole genome shotgun (WGS) entry which is preliminary data.</text>
</comment>
<keyword evidence="3" id="KW-1185">Reference proteome</keyword>
<dbReference type="OrthoDB" id="4327960at2"/>
<organism evidence="2 3">
    <name type="scientific">Streptomyces antnestii</name>
    <dbReference type="NCBI Taxonomy" id="2494256"/>
    <lineage>
        <taxon>Bacteria</taxon>
        <taxon>Bacillati</taxon>
        <taxon>Actinomycetota</taxon>
        <taxon>Actinomycetes</taxon>
        <taxon>Kitasatosporales</taxon>
        <taxon>Streptomycetaceae</taxon>
        <taxon>Streptomyces</taxon>
    </lineage>
</organism>
<evidence type="ECO:0000313" key="3">
    <source>
        <dbReference type="Proteomes" id="UP000283128"/>
    </source>
</evidence>
<dbReference type="InterPro" id="IPR007278">
    <property type="entry name" value="DUF397"/>
</dbReference>
<sequence length="66" mass="7171">MPTHRTSADVAPEHAWLKSTCSDPGQNCVEVAETPTGIGVRDSKNPTGPALLLTPEIWQHFINYLA</sequence>
<dbReference type="Proteomes" id="UP000283128">
    <property type="component" value="Unassembled WGS sequence"/>
</dbReference>
<name>A0A437PDU4_9ACTN</name>
<dbReference type="EMBL" id="RZYA01000015">
    <property type="protein sequence ID" value="RVU20438.1"/>
    <property type="molecule type" value="Genomic_DNA"/>
</dbReference>
<gene>
    <name evidence="2" type="ORF">EOT10_27585</name>
</gene>
<dbReference type="Pfam" id="PF04149">
    <property type="entry name" value="DUF397"/>
    <property type="match status" value="1"/>
</dbReference>
<protein>
    <submittedName>
        <fullName evidence="2">DUF397 domain-containing protein</fullName>
    </submittedName>
</protein>
<evidence type="ECO:0000259" key="1">
    <source>
        <dbReference type="Pfam" id="PF04149"/>
    </source>
</evidence>
<evidence type="ECO:0000313" key="2">
    <source>
        <dbReference type="EMBL" id="RVU20438.1"/>
    </source>
</evidence>
<dbReference type="AlphaFoldDB" id="A0A437PDU4"/>
<reference evidence="2 3" key="1">
    <citation type="submission" date="2019-01" db="EMBL/GenBank/DDBJ databases">
        <title>Genome sequences of Streptomyces and Rhizobium isolates collected from root and soil.</title>
        <authorList>
            <person name="Chhettri S."/>
            <person name="Sevigny J.L."/>
            <person name="Sen A."/>
            <person name="Ennis N."/>
            <person name="Tisa L."/>
        </authorList>
    </citation>
    <scope>NUCLEOTIDE SEQUENCE [LARGE SCALE GENOMIC DNA]</scope>
    <source>
        <strain evidence="2 3">San01</strain>
    </source>
</reference>
<dbReference type="RefSeq" id="WP_127831045.1">
    <property type="nucleotide sequence ID" value="NZ_RZYA01000015.1"/>
</dbReference>
<feature type="domain" description="DUF397" evidence="1">
    <location>
        <begin position="15"/>
        <end position="63"/>
    </location>
</feature>
<proteinExistence type="predicted"/>
<accession>A0A437PDU4</accession>